<keyword evidence="4 10" id="KW-0378">Hydrolase</keyword>
<keyword evidence="2 10" id="KW-0645">Protease</keyword>
<feature type="non-terminal residue" evidence="12">
    <location>
        <position position="1"/>
    </location>
</feature>
<dbReference type="SUPFAM" id="SSF50494">
    <property type="entry name" value="Trypsin-like serine proteases"/>
    <property type="match status" value="1"/>
</dbReference>
<dbReference type="EC" id="3.4.21.84" evidence="9"/>
<evidence type="ECO:0000256" key="5">
    <source>
        <dbReference type="ARBA" id="ARBA00022820"/>
    </source>
</evidence>
<dbReference type="InterPro" id="IPR018114">
    <property type="entry name" value="TRYPSIN_HIS"/>
</dbReference>
<reference evidence="12 13" key="1">
    <citation type="submission" date="2024-05" db="EMBL/GenBank/DDBJ databases">
        <authorList>
            <person name="Wallberg A."/>
        </authorList>
    </citation>
    <scope>NUCLEOTIDE SEQUENCE [LARGE SCALE GENOMIC DNA]</scope>
</reference>
<comment type="caution">
    <text evidence="12">The sequence shown here is derived from an EMBL/GenBank/DDBJ whole genome shotgun (WGS) entry which is preliminary data.</text>
</comment>
<dbReference type="CDD" id="cd00190">
    <property type="entry name" value="Tryp_SPc"/>
    <property type="match status" value="1"/>
</dbReference>
<dbReference type="PROSITE" id="PS50240">
    <property type="entry name" value="TRYPSIN_DOM"/>
    <property type="match status" value="1"/>
</dbReference>
<dbReference type="Gene3D" id="2.40.10.10">
    <property type="entry name" value="Trypsin-like serine proteases"/>
    <property type="match status" value="1"/>
</dbReference>
<gene>
    <name evidence="12" type="ORF">MNOR_LOCUS18269</name>
</gene>
<comment type="catalytic activity">
    <reaction evidence="8">
        <text>Selective cleavage of 103-Arg-|-Ser-104 and 124-Ile-|-Ile-125 bonds in Limulus clotting factor B to form activated factor B. Cleavage of -Pro-Arg-|-Xaa- bonds in synthetic substrates.</text>
        <dbReference type="EC" id="3.4.21.84"/>
    </reaction>
</comment>
<dbReference type="FunFam" id="2.40.10.10:FF:000120">
    <property type="entry name" value="Putative serine protease"/>
    <property type="match status" value="1"/>
</dbReference>
<dbReference type="GO" id="GO:0006508">
    <property type="term" value="P:proteolysis"/>
    <property type="evidence" value="ECO:0007669"/>
    <property type="project" value="UniProtKB-KW"/>
</dbReference>
<keyword evidence="7" id="KW-1015">Disulfide bond</keyword>
<evidence type="ECO:0000256" key="6">
    <source>
        <dbReference type="ARBA" id="ARBA00022825"/>
    </source>
</evidence>
<dbReference type="Pfam" id="PF00089">
    <property type="entry name" value="Trypsin"/>
    <property type="match status" value="1"/>
</dbReference>
<evidence type="ECO:0000313" key="12">
    <source>
        <dbReference type="EMBL" id="CAL4106155.1"/>
    </source>
</evidence>
<evidence type="ECO:0000259" key="11">
    <source>
        <dbReference type="PROSITE" id="PS50240"/>
    </source>
</evidence>
<dbReference type="InterPro" id="IPR001254">
    <property type="entry name" value="Trypsin_dom"/>
</dbReference>
<evidence type="ECO:0000256" key="3">
    <source>
        <dbReference type="ARBA" id="ARBA00022729"/>
    </source>
</evidence>
<feature type="domain" description="Peptidase S1" evidence="11">
    <location>
        <begin position="55"/>
        <end position="316"/>
    </location>
</feature>
<dbReference type="InterPro" id="IPR009003">
    <property type="entry name" value="Peptidase_S1_PA"/>
</dbReference>
<protein>
    <recommendedName>
        <fullName evidence="9">limulus clotting factor C</fullName>
        <ecNumber evidence="9">3.4.21.84</ecNumber>
    </recommendedName>
</protein>
<organism evidence="12 13">
    <name type="scientific">Meganyctiphanes norvegica</name>
    <name type="common">Northern krill</name>
    <name type="synonym">Thysanopoda norvegica</name>
    <dbReference type="NCBI Taxonomy" id="48144"/>
    <lineage>
        <taxon>Eukaryota</taxon>
        <taxon>Metazoa</taxon>
        <taxon>Ecdysozoa</taxon>
        <taxon>Arthropoda</taxon>
        <taxon>Crustacea</taxon>
        <taxon>Multicrustacea</taxon>
        <taxon>Malacostraca</taxon>
        <taxon>Eumalacostraca</taxon>
        <taxon>Eucarida</taxon>
        <taxon>Euphausiacea</taxon>
        <taxon>Euphausiidae</taxon>
        <taxon>Meganyctiphanes</taxon>
    </lineage>
</organism>
<dbReference type="InterPro" id="IPR043504">
    <property type="entry name" value="Peptidase_S1_PA_chymotrypsin"/>
</dbReference>
<dbReference type="InterPro" id="IPR001314">
    <property type="entry name" value="Peptidase_S1A"/>
</dbReference>
<dbReference type="SMART" id="SM00020">
    <property type="entry name" value="Tryp_SPc"/>
    <property type="match status" value="1"/>
</dbReference>
<evidence type="ECO:0000256" key="1">
    <source>
        <dbReference type="ARBA" id="ARBA00022659"/>
    </source>
</evidence>
<keyword evidence="5" id="KW-0353">Hemolymph clotting</keyword>
<evidence type="ECO:0000256" key="7">
    <source>
        <dbReference type="ARBA" id="ARBA00023157"/>
    </source>
</evidence>
<name>A0AAV2R085_MEGNR</name>
<dbReference type="PRINTS" id="PR00722">
    <property type="entry name" value="CHYMOTRYPSIN"/>
</dbReference>
<dbReference type="GO" id="GO:0004252">
    <property type="term" value="F:serine-type endopeptidase activity"/>
    <property type="evidence" value="ECO:0007669"/>
    <property type="project" value="InterPro"/>
</dbReference>
<evidence type="ECO:0000313" key="13">
    <source>
        <dbReference type="Proteomes" id="UP001497623"/>
    </source>
</evidence>
<dbReference type="PANTHER" id="PTHR24253:SF103">
    <property type="entry name" value="TRANSMEMBRANE PROTEASE SERINE 7"/>
    <property type="match status" value="1"/>
</dbReference>
<evidence type="ECO:0000256" key="4">
    <source>
        <dbReference type="ARBA" id="ARBA00022801"/>
    </source>
</evidence>
<keyword evidence="1" id="KW-0768">Sushi</keyword>
<dbReference type="PROSITE" id="PS00135">
    <property type="entry name" value="TRYPSIN_SER"/>
    <property type="match status" value="1"/>
</dbReference>
<evidence type="ECO:0000256" key="9">
    <source>
        <dbReference type="ARBA" id="ARBA00066707"/>
    </source>
</evidence>
<keyword evidence="13" id="KW-1185">Reference proteome</keyword>
<dbReference type="PANTHER" id="PTHR24253">
    <property type="entry name" value="TRANSMEMBRANE PROTEASE SERINE"/>
    <property type="match status" value="1"/>
</dbReference>
<dbReference type="AlphaFoldDB" id="A0AAV2R085"/>
<keyword evidence="3" id="KW-0732">Signal</keyword>
<evidence type="ECO:0000256" key="10">
    <source>
        <dbReference type="RuleBase" id="RU363034"/>
    </source>
</evidence>
<dbReference type="EMBL" id="CAXKWB010012975">
    <property type="protein sequence ID" value="CAL4106155.1"/>
    <property type="molecule type" value="Genomic_DNA"/>
</dbReference>
<sequence length="324" mass="35655">GSQCIDKSASCHYADKNACKIYEYMKDICPVTCNECGDDTYGVKCGIETNAPTRIINGVDVEVARKYSWQVGLKDTNHRSEGYFCGGSIITNQHILTAAHCVIPSTRKGSLTCAKPVYRVFVGIGDHKQEETTDNFSDFLELIPSMNIIPHPEYNCFTLDNDLAIIKLKMPIDLQKHAGVIHPVCLPKDDSKTYQGLTATSTGWGSVVGYNEGEEYSPNYPNILQEVQVSVMNNSKCIKQRLISDNMLCTANEEGYAEGGKDACQGDSGGPLFVKQKGRHVQIGITSDGKGCASKENPGVYSRVSKFIDWIEKEVEPETIFTLP</sequence>
<evidence type="ECO:0000256" key="2">
    <source>
        <dbReference type="ARBA" id="ARBA00022670"/>
    </source>
</evidence>
<dbReference type="GO" id="GO:0042381">
    <property type="term" value="P:hemolymph coagulation"/>
    <property type="evidence" value="ECO:0007669"/>
    <property type="project" value="UniProtKB-KW"/>
</dbReference>
<keyword evidence="6 10" id="KW-0720">Serine protease</keyword>
<evidence type="ECO:0000256" key="8">
    <source>
        <dbReference type="ARBA" id="ARBA00052079"/>
    </source>
</evidence>
<proteinExistence type="predicted"/>
<dbReference type="Proteomes" id="UP001497623">
    <property type="component" value="Unassembled WGS sequence"/>
</dbReference>
<dbReference type="PROSITE" id="PS00134">
    <property type="entry name" value="TRYPSIN_HIS"/>
    <property type="match status" value="1"/>
</dbReference>
<dbReference type="InterPro" id="IPR033116">
    <property type="entry name" value="TRYPSIN_SER"/>
</dbReference>
<accession>A0AAV2R085</accession>